<name>A0ABD0KDG7_9CAEN</name>
<evidence type="ECO:0000256" key="1">
    <source>
        <dbReference type="SAM" id="MobiDB-lite"/>
    </source>
</evidence>
<evidence type="ECO:0000313" key="2">
    <source>
        <dbReference type="EMBL" id="KAK7485171.1"/>
    </source>
</evidence>
<dbReference type="AlphaFoldDB" id="A0ABD0KDG7"/>
<dbReference type="Proteomes" id="UP001519460">
    <property type="component" value="Unassembled WGS sequence"/>
</dbReference>
<dbReference type="EMBL" id="JACVVK020000198">
    <property type="protein sequence ID" value="KAK7485171.1"/>
    <property type="molecule type" value="Genomic_DNA"/>
</dbReference>
<feature type="non-terminal residue" evidence="2">
    <location>
        <position position="76"/>
    </location>
</feature>
<sequence>SRERTRSRILAVDLQKAPSERSLNQVNGTKQHEFGGGSPRRLSSAKAATTVIQIPASSPLQPNPRQRHITPVVKLQ</sequence>
<feature type="region of interest" description="Disordered" evidence="1">
    <location>
        <begin position="1"/>
        <end position="76"/>
    </location>
</feature>
<feature type="non-terminal residue" evidence="2">
    <location>
        <position position="1"/>
    </location>
</feature>
<evidence type="ECO:0000313" key="3">
    <source>
        <dbReference type="Proteomes" id="UP001519460"/>
    </source>
</evidence>
<comment type="caution">
    <text evidence="2">The sequence shown here is derived from an EMBL/GenBank/DDBJ whole genome shotgun (WGS) entry which is preliminary data.</text>
</comment>
<keyword evidence="3" id="KW-1185">Reference proteome</keyword>
<gene>
    <name evidence="2" type="ORF">BaRGS_00023581</name>
</gene>
<proteinExistence type="predicted"/>
<protein>
    <submittedName>
        <fullName evidence="2">Uncharacterized protein</fullName>
    </submittedName>
</protein>
<reference evidence="2 3" key="1">
    <citation type="journal article" date="2023" name="Sci. Data">
        <title>Genome assembly of the Korean intertidal mud-creeper Batillaria attramentaria.</title>
        <authorList>
            <person name="Patra A.K."/>
            <person name="Ho P.T."/>
            <person name="Jun S."/>
            <person name="Lee S.J."/>
            <person name="Kim Y."/>
            <person name="Won Y.J."/>
        </authorList>
    </citation>
    <scope>NUCLEOTIDE SEQUENCE [LARGE SCALE GENOMIC DNA]</scope>
    <source>
        <strain evidence="2">Wonlab-2016</strain>
    </source>
</reference>
<accession>A0ABD0KDG7</accession>
<feature type="compositionally biased region" description="Polar residues" evidence="1">
    <location>
        <begin position="46"/>
        <end position="64"/>
    </location>
</feature>
<organism evidence="2 3">
    <name type="scientific">Batillaria attramentaria</name>
    <dbReference type="NCBI Taxonomy" id="370345"/>
    <lineage>
        <taxon>Eukaryota</taxon>
        <taxon>Metazoa</taxon>
        <taxon>Spiralia</taxon>
        <taxon>Lophotrochozoa</taxon>
        <taxon>Mollusca</taxon>
        <taxon>Gastropoda</taxon>
        <taxon>Caenogastropoda</taxon>
        <taxon>Sorbeoconcha</taxon>
        <taxon>Cerithioidea</taxon>
        <taxon>Batillariidae</taxon>
        <taxon>Batillaria</taxon>
    </lineage>
</organism>